<accession>A0AAN8GUU3</accession>
<dbReference type="SUPFAM" id="SSF47986">
    <property type="entry name" value="DEATH domain"/>
    <property type="match status" value="1"/>
</dbReference>
<dbReference type="InterPro" id="IPR001315">
    <property type="entry name" value="CARD"/>
</dbReference>
<evidence type="ECO:0000259" key="1">
    <source>
        <dbReference type="PROSITE" id="PS50209"/>
    </source>
</evidence>
<protein>
    <recommendedName>
        <fullName evidence="1">CARD domain-containing protein</fullName>
    </recommendedName>
</protein>
<dbReference type="GO" id="GO:0042981">
    <property type="term" value="P:regulation of apoptotic process"/>
    <property type="evidence" value="ECO:0007669"/>
    <property type="project" value="InterPro"/>
</dbReference>
<comment type="caution">
    <text evidence="2">The sequence shown here is derived from an EMBL/GenBank/DDBJ whole genome shotgun (WGS) entry which is preliminary data.</text>
</comment>
<evidence type="ECO:0000313" key="3">
    <source>
        <dbReference type="Proteomes" id="UP001335648"/>
    </source>
</evidence>
<organism evidence="2 3">
    <name type="scientific">Champsocephalus esox</name>
    <name type="common">pike icefish</name>
    <dbReference type="NCBI Taxonomy" id="159716"/>
    <lineage>
        <taxon>Eukaryota</taxon>
        <taxon>Metazoa</taxon>
        <taxon>Chordata</taxon>
        <taxon>Craniata</taxon>
        <taxon>Vertebrata</taxon>
        <taxon>Euteleostomi</taxon>
        <taxon>Actinopterygii</taxon>
        <taxon>Neopterygii</taxon>
        <taxon>Teleostei</taxon>
        <taxon>Neoteleostei</taxon>
        <taxon>Acanthomorphata</taxon>
        <taxon>Eupercaria</taxon>
        <taxon>Perciformes</taxon>
        <taxon>Notothenioidei</taxon>
        <taxon>Channichthyidae</taxon>
        <taxon>Champsocephalus</taxon>
    </lineage>
</organism>
<dbReference type="PROSITE" id="PS50209">
    <property type="entry name" value="CARD"/>
    <property type="match status" value="1"/>
</dbReference>
<name>A0AAN8GUU3_9TELE</name>
<dbReference type="InterPro" id="IPR011029">
    <property type="entry name" value="DEATH-like_dom_sf"/>
</dbReference>
<reference evidence="2 3" key="1">
    <citation type="journal article" date="2023" name="Mol. Biol. Evol.">
        <title>Genomics of Secondarily Temperate Adaptation in the Only Non-Antarctic Icefish.</title>
        <authorList>
            <person name="Rivera-Colon A.G."/>
            <person name="Rayamajhi N."/>
            <person name="Minhas B.F."/>
            <person name="Madrigal G."/>
            <person name="Bilyk K.T."/>
            <person name="Yoon V."/>
            <person name="Hune M."/>
            <person name="Gregory S."/>
            <person name="Cheng C.H.C."/>
            <person name="Catchen J.M."/>
        </authorList>
    </citation>
    <scope>NUCLEOTIDE SEQUENCE [LARGE SCALE GENOMIC DNA]</scope>
    <source>
        <strain evidence="2">JC2023a</strain>
    </source>
</reference>
<keyword evidence="3" id="KW-1185">Reference proteome</keyword>
<gene>
    <name evidence="2" type="ORF">CesoFtcFv8_012488</name>
</gene>
<proteinExistence type="predicted"/>
<dbReference type="Pfam" id="PF00619">
    <property type="entry name" value="CARD"/>
    <property type="match status" value="1"/>
</dbReference>
<sequence>MEEELFVDKHNLALVQRVKNIEPILDGLLSYKVINREHYEEILSLHGPQGEDEGSPKWAFESLWTWRKRDILQTAERT</sequence>
<evidence type="ECO:0000313" key="2">
    <source>
        <dbReference type="EMBL" id="KAK5892071.1"/>
    </source>
</evidence>
<dbReference type="Gene3D" id="1.10.533.10">
    <property type="entry name" value="Death Domain, Fas"/>
    <property type="match status" value="1"/>
</dbReference>
<dbReference type="Proteomes" id="UP001335648">
    <property type="component" value="Unassembled WGS sequence"/>
</dbReference>
<dbReference type="EMBL" id="JAULUE010002055">
    <property type="protein sequence ID" value="KAK5892071.1"/>
    <property type="molecule type" value="Genomic_DNA"/>
</dbReference>
<feature type="domain" description="CARD" evidence="1">
    <location>
        <begin position="1"/>
        <end position="42"/>
    </location>
</feature>
<dbReference type="AlphaFoldDB" id="A0AAN8GUU3"/>